<dbReference type="EMBL" id="CP060414">
    <property type="protein sequence ID" value="QNT60289.1"/>
    <property type="molecule type" value="Genomic_DNA"/>
</dbReference>
<dbReference type="KEGG" id="nmus:H7A79_1014"/>
<gene>
    <name evidence="1" type="ORF">H7A79_1014</name>
</gene>
<sequence length="62" mass="7009">MTYISDLLASHYPCSAEFIADVLRWPLAEVKAELAKMERRGEIESSVSVTYRLSEEGEKKCA</sequence>
<proteinExistence type="predicted"/>
<dbReference type="Proteomes" id="UP000516412">
    <property type="component" value="Chromosome"/>
</dbReference>
<accession>A0A7H1MF74</accession>
<organism evidence="1 2">
    <name type="scientific">Neisseria musculi</name>
    <dbReference type="NCBI Taxonomy" id="1815583"/>
    <lineage>
        <taxon>Bacteria</taxon>
        <taxon>Pseudomonadati</taxon>
        <taxon>Pseudomonadota</taxon>
        <taxon>Betaproteobacteria</taxon>
        <taxon>Neisseriales</taxon>
        <taxon>Neisseriaceae</taxon>
        <taxon>Neisseria</taxon>
    </lineage>
</organism>
<reference evidence="1" key="1">
    <citation type="submission" date="2024-06" db="EMBL/GenBank/DDBJ databases">
        <title>Complete Genome Sequence of mouse commensal type strain Neisseria musculi.</title>
        <authorList>
            <person name="Thapa E."/>
            <person name="Aluvathingal J."/>
            <person name="Nadendla S."/>
            <person name="Mehta A."/>
            <person name="Tettelin H."/>
            <person name="Weyand N.J."/>
        </authorList>
    </citation>
    <scope>NUCLEOTIDE SEQUENCE</scope>
    <source>
        <strain evidence="1">NW831</strain>
    </source>
</reference>
<evidence type="ECO:0000313" key="1">
    <source>
        <dbReference type="EMBL" id="QNT60289.1"/>
    </source>
</evidence>
<evidence type="ECO:0000313" key="2">
    <source>
        <dbReference type="Proteomes" id="UP000516412"/>
    </source>
</evidence>
<keyword evidence="2" id="KW-1185">Reference proteome</keyword>
<name>A0A7H1MF74_9NEIS</name>
<dbReference type="RefSeq" id="WP_187001303.1">
    <property type="nucleotide sequence ID" value="NZ_CP060414.2"/>
</dbReference>
<protein>
    <submittedName>
        <fullName evidence="1">Uncharacterized protein</fullName>
    </submittedName>
</protein>
<dbReference type="AlphaFoldDB" id="A0A7H1MF74"/>